<dbReference type="Gene3D" id="2.40.160.120">
    <property type="match status" value="1"/>
</dbReference>
<dbReference type="GO" id="GO:0097038">
    <property type="term" value="C:perinuclear endoplasmic reticulum"/>
    <property type="evidence" value="ECO:0007669"/>
    <property type="project" value="TreeGrafter"/>
</dbReference>
<dbReference type="EMBL" id="CANHGI010000005">
    <property type="protein sequence ID" value="CAI5451476.1"/>
    <property type="molecule type" value="Genomic_DNA"/>
</dbReference>
<keyword evidence="3" id="KW-0813">Transport</keyword>
<name>A0A9P1IUQ4_9PELO</name>
<dbReference type="InterPro" id="IPR037239">
    <property type="entry name" value="OSBP_sf"/>
</dbReference>
<dbReference type="PANTHER" id="PTHR10972">
    <property type="entry name" value="OXYSTEROL-BINDING PROTEIN-RELATED"/>
    <property type="match status" value="1"/>
</dbReference>
<feature type="compositionally biased region" description="Basic and acidic residues" evidence="4">
    <location>
        <begin position="336"/>
        <end position="347"/>
    </location>
</feature>
<reference evidence="5" key="1">
    <citation type="submission" date="2022-11" db="EMBL/GenBank/DDBJ databases">
        <authorList>
            <person name="Kikuchi T."/>
        </authorList>
    </citation>
    <scope>NUCLEOTIDE SEQUENCE</scope>
    <source>
        <strain evidence="5">PS1010</strain>
    </source>
</reference>
<dbReference type="InterPro" id="IPR000648">
    <property type="entry name" value="Oxysterol-bd"/>
</dbReference>
<dbReference type="Pfam" id="PF01237">
    <property type="entry name" value="Oxysterol_BP"/>
    <property type="match status" value="1"/>
</dbReference>
<dbReference type="PROSITE" id="PS01013">
    <property type="entry name" value="OSBP"/>
    <property type="match status" value="1"/>
</dbReference>
<evidence type="ECO:0000256" key="3">
    <source>
        <dbReference type="RuleBase" id="RU003845"/>
    </source>
</evidence>
<evidence type="ECO:0000256" key="1">
    <source>
        <dbReference type="ARBA" id="ARBA00023121"/>
    </source>
</evidence>
<gene>
    <name evidence="5" type="ORF">CAMP_LOCUS14113</name>
</gene>
<dbReference type="AlphaFoldDB" id="A0A9P1IUQ4"/>
<feature type="compositionally biased region" description="Basic and acidic residues" evidence="4">
    <location>
        <begin position="354"/>
        <end position="372"/>
    </location>
</feature>
<dbReference type="GO" id="GO:0032934">
    <property type="term" value="F:sterol binding"/>
    <property type="evidence" value="ECO:0007669"/>
    <property type="project" value="TreeGrafter"/>
</dbReference>
<dbReference type="GO" id="GO:0005829">
    <property type="term" value="C:cytosol"/>
    <property type="evidence" value="ECO:0007669"/>
    <property type="project" value="TreeGrafter"/>
</dbReference>
<keyword evidence="6" id="KW-1185">Reference proteome</keyword>
<dbReference type="InterPro" id="IPR018494">
    <property type="entry name" value="Oxysterol-bd_CS"/>
</dbReference>
<dbReference type="GO" id="GO:0005886">
    <property type="term" value="C:plasma membrane"/>
    <property type="evidence" value="ECO:0007669"/>
    <property type="project" value="TreeGrafter"/>
</dbReference>
<evidence type="ECO:0000256" key="4">
    <source>
        <dbReference type="SAM" id="MobiDB-lite"/>
    </source>
</evidence>
<comment type="caution">
    <text evidence="5">The sequence shown here is derived from an EMBL/GenBank/DDBJ whole genome shotgun (WGS) entry which is preliminary data.</text>
</comment>
<dbReference type="PANTHER" id="PTHR10972:SF209">
    <property type="entry name" value="OXYSTEROL-BINDING PROTEIN"/>
    <property type="match status" value="1"/>
</dbReference>
<comment type="similarity">
    <text evidence="2">Belongs to the OSBP family.</text>
</comment>
<sequence length="415" mass="48555">MTELREFKRPLVLHKNQRTQLPGTYLSPDDVSIWDIIRPNLGKDFSRFTVPVFMNEPLCFLQRLSENVQYNYLLEKAAKCEDEIERLEYVAAFALATISSNHNRLSKPFNPLLLETFELERNGVRFIAEQVSHHPPISAVYAESDDFIVEGTVEPTLSFWMTKLIANPHASLKLTFKKTGETYHWSAPKCTIYNVIMGKMYMNFTSQMKIESSGDYDAVFNFENKGYSTPRTGDVHVEGHIFEGKKKIKALYGNWTLYLASCDNDTFKSHRKEYVRMFNESINRRDHGPILPDSTILWISNQIPVKTFDEQFHFTYFTLSLNEMYEGMADSLPPTDSRRRKDMRALENSDNEEAEKWKHRYEEEQRDRRAENEGNEPLWFKKVDDTWQYNGEYFNRDFSKCLELFGASDSNGNSI</sequence>
<accession>A0A9P1IUQ4</accession>
<dbReference type="FunFam" id="2.40.160.120:FF:000024">
    <property type="entry name" value="Oxysterol-binding protein"/>
    <property type="match status" value="1"/>
</dbReference>
<evidence type="ECO:0000256" key="2">
    <source>
        <dbReference type="RuleBase" id="RU003844"/>
    </source>
</evidence>
<dbReference type="OrthoDB" id="416222at2759"/>
<protein>
    <recommendedName>
        <fullName evidence="3">Oxysterol-binding protein</fullName>
    </recommendedName>
</protein>
<dbReference type="GO" id="GO:0006869">
    <property type="term" value="P:lipid transport"/>
    <property type="evidence" value="ECO:0007669"/>
    <property type="project" value="UniProtKB-KW"/>
</dbReference>
<evidence type="ECO:0000313" key="6">
    <source>
        <dbReference type="Proteomes" id="UP001152747"/>
    </source>
</evidence>
<dbReference type="Proteomes" id="UP001152747">
    <property type="component" value="Unassembled WGS sequence"/>
</dbReference>
<keyword evidence="3" id="KW-0445">Lipid transport</keyword>
<keyword evidence="1" id="KW-0446">Lipid-binding</keyword>
<dbReference type="Gene3D" id="3.30.70.3490">
    <property type="match status" value="1"/>
</dbReference>
<organism evidence="5 6">
    <name type="scientific">Caenorhabditis angaria</name>
    <dbReference type="NCBI Taxonomy" id="860376"/>
    <lineage>
        <taxon>Eukaryota</taxon>
        <taxon>Metazoa</taxon>
        <taxon>Ecdysozoa</taxon>
        <taxon>Nematoda</taxon>
        <taxon>Chromadorea</taxon>
        <taxon>Rhabditida</taxon>
        <taxon>Rhabditina</taxon>
        <taxon>Rhabditomorpha</taxon>
        <taxon>Rhabditoidea</taxon>
        <taxon>Rhabditidae</taxon>
        <taxon>Peloderinae</taxon>
        <taxon>Caenorhabditis</taxon>
    </lineage>
</organism>
<proteinExistence type="inferred from homology"/>
<evidence type="ECO:0000313" key="5">
    <source>
        <dbReference type="EMBL" id="CAI5451476.1"/>
    </source>
</evidence>
<dbReference type="SUPFAM" id="SSF144000">
    <property type="entry name" value="Oxysterol-binding protein-like"/>
    <property type="match status" value="1"/>
</dbReference>
<feature type="region of interest" description="Disordered" evidence="4">
    <location>
        <begin position="330"/>
        <end position="372"/>
    </location>
</feature>